<dbReference type="PANTHER" id="PTHR33254:SF4">
    <property type="entry name" value="4-HYDROXY-4-METHYL-2-OXOGLUTARATE ALDOLASE 3-RELATED"/>
    <property type="match status" value="1"/>
</dbReference>
<proteinExistence type="predicted"/>
<dbReference type="CDD" id="cd16841">
    <property type="entry name" value="RraA_family"/>
    <property type="match status" value="1"/>
</dbReference>
<protein>
    <recommendedName>
        <fullName evidence="2">Putative 4-hydroxy-4-methyl-2-oxoglutarate aldolase</fullName>
    </recommendedName>
    <alternativeName>
        <fullName evidence="3">Regulator of ribonuclease activity homolog</fullName>
    </alternativeName>
    <alternativeName>
        <fullName evidence="4">RraA-like protein</fullName>
    </alternativeName>
</protein>
<evidence type="ECO:0000313" key="6">
    <source>
        <dbReference type="Proteomes" id="UP001172778"/>
    </source>
</evidence>
<organism evidence="5 6">
    <name type="scientific">Parachitinimonas caeni</name>
    <dbReference type="NCBI Taxonomy" id="3031301"/>
    <lineage>
        <taxon>Bacteria</taxon>
        <taxon>Pseudomonadati</taxon>
        <taxon>Pseudomonadota</taxon>
        <taxon>Betaproteobacteria</taxon>
        <taxon>Neisseriales</taxon>
        <taxon>Chitinibacteraceae</taxon>
        <taxon>Parachitinimonas</taxon>
    </lineage>
</organism>
<evidence type="ECO:0000256" key="3">
    <source>
        <dbReference type="ARBA" id="ARBA00029596"/>
    </source>
</evidence>
<accession>A0ABT7DSQ6</accession>
<evidence type="ECO:0000256" key="2">
    <source>
        <dbReference type="ARBA" id="ARBA00016549"/>
    </source>
</evidence>
<dbReference type="InterPro" id="IPR036704">
    <property type="entry name" value="RraA/RraA-like_sf"/>
</dbReference>
<dbReference type="PANTHER" id="PTHR33254">
    <property type="entry name" value="4-HYDROXY-4-METHYL-2-OXOGLUTARATE ALDOLASE 3-RELATED"/>
    <property type="match status" value="1"/>
</dbReference>
<dbReference type="Proteomes" id="UP001172778">
    <property type="component" value="Unassembled WGS sequence"/>
</dbReference>
<evidence type="ECO:0000313" key="5">
    <source>
        <dbReference type="EMBL" id="MDK2123095.1"/>
    </source>
</evidence>
<dbReference type="InterPro" id="IPR005493">
    <property type="entry name" value="RraA/RraA-like"/>
</dbReference>
<gene>
    <name evidence="5" type="ORF">PZA18_03395</name>
</gene>
<dbReference type="EMBL" id="JARRAF010000003">
    <property type="protein sequence ID" value="MDK2123095.1"/>
    <property type="molecule type" value="Genomic_DNA"/>
</dbReference>
<dbReference type="SUPFAM" id="SSF89562">
    <property type="entry name" value="RraA-like"/>
    <property type="match status" value="1"/>
</dbReference>
<dbReference type="Gene3D" id="3.50.30.40">
    <property type="entry name" value="Ribonuclease E inhibitor RraA/RraA-like"/>
    <property type="match status" value="1"/>
</dbReference>
<sequence>MNQFSQDALRHRLMLLDTPSLADAMDHIGIYGALQGIQCQISGQQTVAGPAFTAMFRSFSRGGDTYQDPISYIDQVRRGDMIVIDNEGRRDCTSWGDLLTEAALQKDIMGTVIHGAVRDISEIRRMGYPLFSTAIHMVGGRNRVRLTALQVPIRVGEVFINPGDWIVADSNGVLAIPASHVEDIVQRAERIDRVDQRIRQAVREGVPLEVARLRYRYEQPWDSSVGA</sequence>
<dbReference type="Pfam" id="PF03737">
    <property type="entry name" value="RraA-like"/>
    <property type="match status" value="1"/>
</dbReference>
<keyword evidence="6" id="KW-1185">Reference proteome</keyword>
<reference evidence="5" key="1">
    <citation type="submission" date="2023-03" db="EMBL/GenBank/DDBJ databases">
        <title>Chitinimonas shenzhenensis gen. nov., sp. nov., a novel member of family Burkholderiaceae isolated from activated sludge collected in Shen Zhen, China.</title>
        <authorList>
            <person name="Wang X."/>
        </authorList>
    </citation>
    <scope>NUCLEOTIDE SEQUENCE</scope>
    <source>
        <strain evidence="5">DQS-5</strain>
    </source>
</reference>
<name>A0ABT7DSQ6_9NEIS</name>
<comment type="cofactor">
    <cofactor evidence="1">
        <name>a divalent metal cation</name>
        <dbReference type="ChEBI" id="CHEBI:60240"/>
    </cofactor>
</comment>
<evidence type="ECO:0000256" key="1">
    <source>
        <dbReference type="ARBA" id="ARBA00001968"/>
    </source>
</evidence>
<comment type="caution">
    <text evidence="5">The sequence shown here is derived from an EMBL/GenBank/DDBJ whole genome shotgun (WGS) entry which is preliminary data.</text>
</comment>
<dbReference type="RefSeq" id="WP_284099384.1">
    <property type="nucleotide sequence ID" value="NZ_JARRAF010000003.1"/>
</dbReference>
<evidence type="ECO:0000256" key="4">
    <source>
        <dbReference type="ARBA" id="ARBA00030169"/>
    </source>
</evidence>